<evidence type="ECO:0000256" key="3">
    <source>
        <dbReference type="ARBA" id="ARBA00023015"/>
    </source>
</evidence>
<dbReference type="PANTHER" id="PTHR12532:SF6">
    <property type="entry name" value="TRANSCRIPTIONAL REGULATORY PROTEIN YEBC-RELATED"/>
    <property type="match status" value="1"/>
</dbReference>
<keyword evidence="5 6" id="KW-0804">Transcription</keyword>
<evidence type="ECO:0000313" key="11">
    <source>
        <dbReference type="EMBL" id="PIT87488.1"/>
    </source>
</evidence>
<comment type="caution">
    <text evidence="11">The sequence shown here is derived from an EMBL/GenBank/DDBJ whole genome shotgun (WGS) entry which is preliminary data.</text>
</comment>
<keyword evidence="7" id="KW-0175">Coiled coil</keyword>
<dbReference type="InterPro" id="IPR026564">
    <property type="entry name" value="Transcrip_reg_TACO1-like_dom3"/>
</dbReference>
<evidence type="ECO:0000256" key="7">
    <source>
        <dbReference type="SAM" id="Coils"/>
    </source>
</evidence>
<dbReference type="HAMAP" id="MF_00693">
    <property type="entry name" value="Transcrip_reg_TACO1"/>
    <property type="match status" value="1"/>
</dbReference>
<name>A0A2M6W3Y4_9BACT</name>
<evidence type="ECO:0000256" key="1">
    <source>
        <dbReference type="ARBA" id="ARBA00008724"/>
    </source>
</evidence>
<accession>A0A2M6W3Y4</accession>
<dbReference type="PANTHER" id="PTHR12532">
    <property type="entry name" value="TRANSLATIONAL ACTIVATOR OF CYTOCHROME C OXIDASE 1"/>
    <property type="match status" value="1"/>
</dbReference>
<dbReference type="NCBIfam" id="NF001030">
    <property type="entry name" value="PRK00110.1"/>
    <property type="match status" value="1"/>
</dbReference>
<keyword evidence="4 6" id="KW-0238">DNA-binding</keyword>
<evidence type="ECO:0000256" key="5">
    <source>
        <dbReference type="ARBA" id="ARBA00023163"/>
    </source>
</evidence>
<dbReference type="AlphaFoldDB" id="A0A2M6W3Y4"/>
<dbReference type="Proteomes" id="UP000231183">
    <property type="component" value="Unassembled WGS sequence"/>
</dbReference>
<proteinExistence type="inferred from homology"/>
<dbReference type="InterPro" id="IPR048300">
    <property type="entry name" value="TACO1_YebC-like_2nd/3rd_dom"/>
</dbReference>
<dbReference type="GO" id="GO:0003677">
    <property type="term" value="F:DNA binding"/>
    <property type="evidence" value="ECO:0007669"/>
    <property type="project" value="UniProtKB-UniRule"/>
</dbReference>
<evidence type="ECO:0000256" key="6">
    <source>
        <dbReference type="HAMAP-Rule" id="MF_00693"/>
    </source>
</evidence>
<comment type="subcellular location">
    <subcellularLocation>
        <location evidence="6">Cytoplasm</location>
    </subcellularLocation>
</comment>
<dbReference type="InterPro" id="IPR029072">
    <property type="entry name" value="YebC-like"/>
</dbReference>
<gene>
    <name evidence="11" type="ORF">COU31_02880</name>
</gene>
<comment type="similarity">
    <text evidence="1 6">Belongs to the TACO1 family.</text>
</comment>
<dbReference type="NCBIfam" id="NF009044">
    <property type="entry name" value="PRK12378.1"/>
    <property type="match status" value="1"/>
</dbReference>
<dbReference type="NCBIfam" id="TIGR01033">
    <property type="entry name" value="YebC/PmpR family DNA-binding transcriptional regulator"/>
    <property type="match status" value="1"/>
</dbReference>
<organism evidence="11 12">
    <name type="scientific">Candidatus Magasanikbacteria bacterium CG10_big_fil_rev_8_21_14_0_10_40_10</name>
    <dbReference type="NCBI Taxonomy" id="1974648"/>
    <lineage>
        <taxon>Bacteria</taxon>
        <taxon>Candidatus Magasanikiibacteriota</taxon>
    </lineage>
</organism>
<dbReference type="InterPro" id="IPR002876">
    <property type="entry name" value="Transcrip_reg_TACO1-like"/>
</dbReference>
<dbReference type="Gene3D" id="3.30.70.980">
    <property type="match status" value="2"/>
</dbReference>
<evidence type="ECO:0000259" key="9">
    <source>
        <dbReference type="Pfam" id="PF01709"/>
    </source>
</evidence>
<reference evidence="12" key="1">
    <citation type="submission" date="2017-09" db="EMBL/GenBank/DDBJ databases">
        <title>Depth-based differentiation of microbial function through sediment-hosted aquifers and enrichment of novel symbionts in the deep terrestrial subsurface.</title>
        <authorList>
            <person name="Probst A.J."/>
            <person name="Ladd B."/>
            <person name="Jarett J.K."/>
            <person name="Geller-Mcgrath D.E."/>
            <person name="Sieber C.M.K."/>
            <person name="Emerson J.B."/>
            <person name="Anantharaman K."/>
            <person name="Thomas B.C."/>
            <person name="Malmstrom R."/>
            <person name="Stieglmeier M."/>
            <person name="Klingl A."/>
            <person name="Woyke T."/>
            <person name="Ryan C.M."/>
            <person name="Banfield J.F."/>
        </authorList>
    </citation>
    <scope>NUCLEOTIDE SEQUENCE [LARGE SCALE GENOMIC DNA]</scope>
</reference>
<sequence length="239" mass="26323">MSGHSKWHNIQGRKGKQDAKRSASYSKFSKLISVAARSGGDPSSNFSLRLAIDRAKMAGVPRDNIERAIKSGTGELKGNQIEEQMYEGYGPGGVAVLIKTVTDNKNRTISEIKHILSKNGGSMGGNGSVQWMFNLWGTAMVDKSAIDNMDEFEMSLIDAGVQDIVPIGESELQIKTNVENLQSVLAKLKEMNREIKDSGLEWMPKDLVPISSEVENRLNNIFAELEDHDDVEDFYTNAG</sequence>
<evidence type="ECO:0000256" key="8">
    <source>
        <dbReference type="SAM" id="MobiDB-lite"/>
    </source>
</evidence>
<dbReference type="Pfam" id="PF01709">
    <property type="entry name" value="Transcrip_reg"/>
    <property type="match status" value="1"/>
</dbReference>
<protein>
    <recommendedName>
        <fullName evidence="6">Probable transcriptional regulatory protein COU31_02880</fullName>
    </recommendedName>
</protein>
<dbReference type="InterPro" id="IPR049083">
    <property type="entry name" value="TACO1_YebC_N"/>
</dbReference>
<feature type="compositionally biased region" description="Basic residues" evidence="8">
    <location>
        <begin position="1"/>
        <end position="14"/>
    </location>
</feature>
<dbReference type="GO" id="GO:0006355">
    <property type="term" value="P:regulation of DNA-templated transcription"/>
    <property type="evidence" value="ECO:0007669"/>
    <property type="project" value="UniProtKB-UniRule"/>
</dbReference>
<dbReference type="InterPro" id="IPR017856">
    <property type="entry name" value="Integrase-like_N"/>
</dbReference>
<dbReference type="EMBL" id="PFBX01000026">
    <property type="protein sequence ID" value="PIT87488.1"/>
    <property type="molecule type" value="Genomic_DNA"/>
</dbReference>
<dbReference type="GO" id="GO:0005829">
    <property type="term" value="C:cytosol"/>
    <property type="evidence" value="ECO:0007669"/>
    <property type="project" value="TreeGrafter"/>
</dbReference>
<keyword evidence="2 6" id="KW-0963">Cytoplasm</keyword>
<dbReference type="Pfam" id="PF20772">
    <property type="entry name" value="TACO1_YebC_N"/>
    <property type="match status" value="1"/>
</dbReference>
<dbReference type="Gene3D" id="1.10.10.200">
    <property type="match status" value="1"/>
</dbReference>
<evidence type="ECO:0000256" key="2">
    <source>
        <dbReference type="ARBA" id="ARBA00022490"/>
    </source>
</evidence>
<feature type="coiled-coil region" evidence="7">
    <location>
        <begin position="174"/>
        <end position="201"/>
    </location>
</feature>
<keyword evidence="3 6" id="KW-0805">Transcription regulation</keyword>
<dbReference type="SUPFAM" id="SSF75625">
    <property type="entry name" value="YebC-like"/>
    <property type="match status" value="1"/>
</dbReference>
<dbReference type="FunFam" id="1.10.10.200:FF:000002">
    <property type="entry name" value="Probable transcriptional regulatory protein CLM62_37755"/>
    <property type="match status" value="1"/>
</dbReference>
<evidence type="ECO:0000259" key="10">
    <source>
        <dbReference type="Pfam" id="PF20772"/>
    </source>
</evidence>
<evidence type="ECO:0000313" key="12">
    <source>
        <dbReference type="Proteomes" id="UP000231183"/>
    </source>
</evidence>
<feature type="region of interest" description="Disordered" evidence="8">
    <location>
        <begin position="1"/>
        <end position="23"/>
    </location>
</feature>
<feature type="domain" description="TACO1/YebC-like second and third" evidence="9">
    <location>
        <begin position="82"/>
        <end position="238"/>
    </location>
</feature>
<feature type="domain" description="TACO1/YebC-like N-terminal" evidence="10">
    <location>
        <begin position="5"/>
        <end position="75"/>
    </location>
</feature>
<evidence type="ECO:0000256" key="4">
    <source>
        <dbReference type="ARBA" id="ARBA00023125"/>
    </source>
</evidence>